<feature type="compositionally biased region" description="Polar residues" evidence="1">
    <location>
        <begin position="27"/>
        <end position="50"/>
    </location>
</feature>
<comment type="caution">
    <text evidence="2">The sequence shown here is derived from an EMBL/GenBank/DDBJ whole genome shotgun (WGS) entry which is preliminary data.</text>
</comment>
<feature type="compositionally biased region" description="Low complexity" evidence="1">
    <location>
        <begin position="66"/>
        <end position="77"/>
    </location>
</feature>
<feature type="region of interest" description="Disordered" evidence="1">
    <location>
        <begin position="1"/>
        <end position="252"/>
    </location>
</feature>
<reference evidence="2 3" key="1">
    <citation type="submission" date="2021-04" db="EMBL/GenBank/DDBJ databases">
        <authorList>
            <person name="De Guttry C."/>
            <person name="Zahm M."/>
            <person name="Klopp C."/>
            <person name="Cabau C."/>
            <person name="Louis A."/>
            <person name="Berthelot C."/>
            <person name="Parey E."/>
            <person name="Roest Crollius H."/>
            <person name="Montfort J."/>
            <person name="Robinson-Rechavi M."/>
            <person name="Bucao C."/>
            <person name="Bouchez O."/>
            <person name="Gislard M."/>
            <person name="Lluch J."/>
            <person name="Milhes M."/>
            <person name="Lampietro C."/>
            <person name="Lopez Roques C."/>
            <person name="Donnadieu C."/>
            <person name="Braasch I."/>
            <person name="Desvignes T."/>
            <person name="Postlethwait J."/>
            <person name="Bobe J."/>
            <person name="Wedekind C."/>
            <person name="Guiguen Y."/>
        </authorList>
    </citation>
    <scope>NUCLEOTIDE SEQUENCE [LARGE SCALE GENOMIC DNA]</scope>
    <source>
        <strain evidence="2">Cs_M1</strain>
        <tissue evidence="2">Blood</tissue>
    </source>
</reference>
<feature type="region of interest" description="Disordered" evidence="1">
    <location>
        <begin position="455"/>
        <end position="502"/>
    </location>
</feature>
<sequence length="897" mass="91073">MHHPHSAGDSGSVRKMAHPANFPRRGNVSNINTGAGSVPTLSTPTSSAVSKSHVPIEDYQSALLMQSQPPVGSSSPGPQHPPHSLNLHSQPPPQPQPQAPSSGSQLMKKKSGFQITSVTPAQISVSTNNSIAEDTESYDDLDESHTEDLSSSEILDVSLSRANDMAGGARSSSEETLNNFHEADTPGAISPNQPPHSLPQGPQPGGMGNGNVHHYPHHQGQHNHPQQALAQPPSSAPHSTPTPGGAGGALKMPSTMEVPLENVSVGSASVATQPVAAVSLPGMHSSAVVATVSIANPLTSNVCNVNMYSSSNVPVMGGVSTSASSSGGGFPPSVMSSGGGVGGSMGSNFGNTNVNPIQHQSSGTVNSSVTMPSAAASASVVLGPSSGTQGGGAAMPQPGMSSSGMALASVPSSQPAPTPAPATTSSRFRVVKLDSSSEPFKKGRWTCAEYYDKETPASAPAPMSSEATAPSGRVVESMRPCGPESVKGGSEREGTSGSSVTSTLSHYIESVGSGEAGGPPLLQPHPHYQDYANPPQAFQTSHPGFPMGLSHPQSHLLTTVAPSVPASIHQPAPINMAGLQTTIGHPTTPMPQQPLTYAQAASIPAPGSAQGLVGVSQQQMGYALTQQASAPPEVALAHRLSEGGGMPPDYPQPQAGLPQPAVPQTLPGPGQMMGVSQQQVVGSVPQLQPQGLVQQQPQQSSIQASAIGGGLMPQMGPGGVTGFGQQPQGHTLPLDHQHQQQQQSFPSQAQGLATQLSNTFPPNQGCLVSNVLPPNPQSDPQPQNGGGLAQSHPQVSMLQDFSSAQAHTQAVASQASALYASLPSFTTTQLEDAQRLLFQHQSALLAQALPKLAVEGGSATGTGLGLGTESNAAAATAVSALTSSAGLFKAMDSDDDG</sequence>
<feature type="compositionally biased region" description="Polar residues" evidence="1">
    <location>
        <begin position="348"/>
        <end position="371"/>
    </location>
</feature>
<feature type="compositionally biased region" description="Polar residues" evidence="1">
    <location>
        <begin position="744"/>
        <end position="762"/>
    </location>
</feature>
<accession>A0AAN8QNB6</accession>
<feature type="region of interest" description="Disordered" evidence="1">
    <location>
        <begin position="339"/>
        <end position="427"/>
    </location>
</feature>
<evidence type="ECO:0000313" key="2">
    <source>
        <dbReference type="EMBL" id="KAK6309830.1"/>
    </source>
</evidence>
<feature type="compositionally biased region" description="Gly residues" evidence="1">
    <location>
        <begin position="707"/>
        <end position="722"/>
    </location>
</feature>
<feature type="compositionally biased region" description="Acidic residues" evidence="1">
    <location>
        <begin position="133"/>
        <end position="142"/>
    </location>
</feature>
<dbReference type="EMBL" id="JAGTTL010000017">
    <property type="protein sequence ID" value="KAK6309830.1"/>
    <property type="molecule type" value="Genomic_DNA"/>
</dbReference>
<feature type="compositionally biased region" description="Polar residues" evidence="1">
    <location>
        <begin position="170"/>
        <end position="179"/>
    </location>
</feature>
<dbReference type="GO" id="GO:0005634">
    <property type="term" value="C:nucleus"/>
    <property type="evidence" value="ECO:0007669"/>
    <property type="project" value="TreeGrafter"/>
</dbReference>
<dbReference type="GO" id="GO:0008284">
    <property type="term" value="P:positive regulation of cell population proliferation"/>
    <property type="evidence" value="ECO:0007669"/>
    <property type="project" value="TreeGrafter"/>
</dbReference>
<dbReference type="PANTHER" id="PTHR46745:SF1">
    <property type="entry name" value="TSC22 DOMAIN FAMILY PROTEIN 1"/>
    <property type="match status" value="1"/>
</dbReference>
<gene>
    <name evidence="2" type="ORF">J4Q44_G00197110</name>
</gene>
<dbReference type="GO" id="GO:0005829">
    <property type="term" value="C:cytosol"/>
    <property type="evidence" value="ECO:0007669"/>
    <property type="project" value="TreeGrafter"/>
</dbReference>
<dbReference type="Proteomes" id="UP001356427">
    <property type="component" value="Unassembled WGS sequence"/>
</dbReference>
<proteinExistence type="predicted"/>
<dbReference type="GO" id="GO:0043066">
    <property type="term" value="P:negative regulation of apoptotic process"/>
    <property type="evidence" value="ECO:0007669"/>
    <property type="project" value="TreeGrafter"/>
</dbReference>
<protein>
    <recommendedName>
        <fullName evidence="4">TSC22 domain family protein 1</fullName>
    </recommendedName>
</protein>
<name>A0AAN8QNB6_9TELE</name>
<feature type="compositionally biased region" description="Low complexity" evidence="1">
    <location>
        <begin position="222"/>
        <end position="243"/>
    </location>
</feature>
<feature type="compositionally biased region" description="Polar residues" evidence="1">
    <location>
        <begin position="113"/>
        <end position="132"/>
    </location>
</feature>
<keyword evidence="3" id="KW-1185">Reference proteome</keyword>
<evidence type="ECO:0008006" key="4">
    <source>
        <dbReference type="Google" id="ProtNLM"/>
    </source>
</evidence>
<dbReference type="PANTHER" id="PTHR46745">
    <property type="entry name" value="TSC22 DOMAIN FAMILY PROTEIN 1"/>
    <property type="match status" value="1"/>
</dbReference>
<feature type="compositionally biased region" description="Low complexity" evidence="1">
    <location>
        <begin position="456"/>
        <end position="471"/>
    </location>
</feature>
<evidence type="ECO:0000313" key="3">
    <source>
        <dbReference type="Proteomes" id="UP001356427"/>
    </source>
</evidence>
<organism evidence="2 3">
    <name type="scientific">Coregonus suidteri</name>
    <dbReference type="NCBI Taxonomy" id="861788"/>
    <lineage>
        <taxon>Eukaryota</taxon>
        <taxon>Metazoa</taxon>
        <taxon>Chordata</taxon>
        <taxon>Craniata</taxon>
        <taxon>Vertebrata</taxon>
        <taxon>Euteleostomi</taxon>
        <taxon>Actinopterygii</taxon>
        <taxon>Neopterygii</taxon>
        <taxon>Teleostei</taxon>
        <taxon>Protacanthopterygii</taxon>
        <taxon>Salmoniformes</taxon>
        <taxon>Salmonidae</taxon>
        <taxon>Coregoninae</taxon>
        <taxon>Coregonus</taxon>
    </lineage>
</organism>
<feature type="region of interest" description="Disordered" evidence="1">
    <location>
        <begin position="707"/>
        <end position="793"/>
    </location>
</feature>
<dbReference type="AlphaFoldDB" id="A0AAN8QNB6"/>
<evidence type="ECO:0000256" key="1">
    <source>
        <dbReference type="SAM" id="MobiDB-lite"/>
    </source>
</evidence>